<dbReference type="RefSeq" id="XP_018496684.1">
    <property type="nucleotide sequence ID" value="XM_018641168.1"/>
</dbReference>
<dbReference type="Pfam" id="PF01301">
    <property type="entry name" value="Glyco_hydro_35"/>
    <property type="match status" value="1"/>
</dbReference>
<dbReference type="Pfam" id="PF21467">
    <property type="entry name" value="BetaGal_gal-bd"/>
    <property type="match status" value="1"/>
</dbReference>
<dbReference type="InterPro" id="IPR048913">
    <property type="entry name" value="BetaGal_gal-bd"/>
</dbReference>
<feature type="domain" description="Beta-galactosidase 1-like first all-beta" evidence="7">
    <location>
        <begin position="399"/>
        <end position="507"/>
    </location>
</feature>
<dbReference type="GO" id="GO:0005975">
    <property type="term" value="P:carbohydrate metabolic process"/>
    <property type="evidence" value="ECO:0007669"/>
    <property type="project" value="InterPro"/>
</dbReference>
<dbReference type="InterPro" id="IPR031330">
    <property type="entry name" value="Gly_Hdrlase_35_cat"/>
</dbReference>
<gene>
    <name evidence="10" type="primary">LOC108864850</name>
</gene>
<name>A0AAJ7L6S9_9ACAR</name>
<dbReference type="InterPro" id="IPR017853">
    <property type="entry name" value="GH"/>
</dbReference>
<evidence type="ECO:0000256" key="3">
    <source>
        <dbReference type="ARBA" id="ARBA00023295"/>
    </source>
</evidence>
<protein>
    <submittedName>
        <fullName evidence="10">Beta-galactosidase-1-like protein</fullName>
    </submittedName>
</protein>
<accession>A0AAJ7L6S9</accession>
<keyword evidence="3" id="KW-0326">Glycosidase</keyword>
<keyword evidence="5" id="KW-0732">Signal</keyword>
<dbReference type="KEGG" id="goe:108864850"/>
<dbReference type="SUPFAM" id="SSF51445">
    <property type="entry name" value="(Trans)glycosidases"/>
    <property type="match status" value="1"/>
</dbReference>
<dbReference type="InterPro" id="IPR001944">
    <property type="entry name" value="Glycoside_Hdrlase_35"/>
</dbReference>
<dbReference type="AlphaFoldDB" id="A0AAJ7L6S9"/>
<dbReference type="PRINTS" id="PR00742">
    <property type="entry name" value="GLHYDRLASE35"/>
</dbReference>
<dbReference type="PANTHER" id="PTHR23421">
    <property type="entry name" value="BETA-GALACTOSIDASE RELATED"/>
    <property type="match status" value="1"/>
</dbReference>
<keyword evidence="9" id="KW-1185">Reference proteome</keyword>
<feature type="domain" description="Beta-galactosidase galactose-binding" evidence="8">
    <location>
        <begin position="547"/>
        <end position="601"/>
    </location>
</feature>
<evidence type="ECO:0000256" key="5">
    <source>
        <dbReference type="SAM" id="SignalP"/>
    </source>
</evidence>
<evidence type="ECO:0000313" key="9">
    <source>
        <dbReference type="Proteomes" id="UP000694867"/>
    </source>
</evidence>
<dbReference type="PIRSF" id="PIRSF006336">
    <property type="entry name" value="B-gal"/>
    <property type="match status" value="1"/>
</dbReference>
<evidence type="ECO:0000259" key="8">
    <source>
        <dbReference type="Pfam" id="PF21467"/>
    </source>
</evidence>
<keyword evidence="2" id="KW-0378">Hydrolase</keyword>
<dbReference type="InterPro" id="IPR026283">
    <property type="entry name" value="B-gal_1-like"/>
</dbReference>
<dbReference type="GO" id="GO:0004565">
    <property type="term" value="F:beta-galactosidase activity"/>
    <property type="evidence" value="ECO:0007669"/>
    <property type="project" value="InterPro"/>
</dbReference>
<sequence>MSFVHFLVIVLVYESVVCERTFSIDYQSNSFVKDGEPFQFVSGSLNYFNVPHELWEKRLHSMKLGGVNVLQTGIEWRSHESEPGKYSFRGQNDVVGFIRMAQRIGFLVNIKIGPFIDSNRDMGGMPWWLLSSKSMELRTANPSFLAPVDRWFSVLLPKLRPLLYRFGGPILLVQLENQYGSSGACDSNYTAHLLGTAQQFLGRETVFVTADVPTDEALNCGSLAGCLATASFGPAADPDSAIRTMRRHQSTGPLVNSGFSTADADVWGHAHHTSDGTAYAKRLDELLSRNMSVNIAMFHGGSNWYFDSGAKLDSGSFSPFTTSFDMDALLDEAGDPTPKFFDVKRVLKKRFPNVPDEDPATGPKMIHEPIKTPLVFDLDFIIRHMEIAGLYQTTPSLSSMESFGLDYGIVVYSTAVPSSASGSAVVRINDVRDRGYVYVDGKLQGRVDRSQDTAEFTLNFSNNSRLDIAVENQGRMSDSAGISDRKGMIGSVTMRDSELGPWKVFQIARTQADLELPGGARLSLGESRIRGATKGPRARPTEGFGIYAGFFVITESICDTYLKLNGFTKGYVWLNGNHLGRYWTTEGPQQTMYVPSVFFNASSVPQQITIIEQEHAGDDPSIEFVDKPMTKTFPWRGRSAPVARPVAPMPLPEE</sequence>
<dbReference type="Gene3D" id="3.20.20.80">
    <property type="entry name" value="Glycosidases"/>
    <property type="match status" value="1"/>
</dbReference>
<dbReference type="Proteomes" id="UP000694867">
    <property type="component" value="Unplaced"/>
</dbReference>
<evidence type="ECO:0000256" key="1">
    <source>
        <dbReference type="ARBA" id="ARBA00009809"/>
    </source>
</evidence>
<dbReference type="Gene3D" id="2.60.120.260">
    <property type="entry name" value="Galactose-binding domain-like"/>
    <property type="match status" value="2"/>
</dbReference>
<feature type="chain" id="PRO_5042587075" evidence="5">
    <location>
        <begin position="19"/>
        <end position="654"/>
    </location>
</feature>
<dbReference type="GeneID" id="108864850"/>
<feature type="signal peptide" evidence="5">
    <location>
        <begin position="1"/>
        <end position="18"/>
    </location>
</feature>
<feature type="domain" description="Glycoside hydrolase 35 catalytic" evidence="6">
    <location>
        <begin position="30"/>
        <end position="348"/>
    </location>
</feature>
<evidence type="ECO:0000313" key="10">
    <source>
        <dbReference type="RefSeq" id="XP_018496684.1"/>
    </source>
</evidence>
<comment type="similarity">
    <text evidence="1 4">Belongs to the glycosyl hydrolase 35 family.</text>
</comment>
<dbReference type="InterPro" id="IPR048912">
    <property type="entry name" value="BetaGal1-like_ABD1"/>
</dbReference>
<proteinExistence type="inferred from homology"/>
<dbReference type="Pfam" id="PF21317">
    <property type="entry name" value="BetaGal_ABD_1"/>
    <property type="match status" value="1"/>
</dbReference>
<evidence type="ECO:0000259" key="6">
    <source>
        <dbReference type="Pfam" id="PF01301"/>
    </source>
</evidence>
<evidence type="ECO:0000256" key="4">
    <source>
        <dbReference type="RuleBase" id="RU003679"/>
    </source>
</evidence>
<organism evidence="9 10">
    <name type="scientific">Galendromus occidentalis</name>
    <name type="common">western predatory mite</name>
    <dbReference type="NCBI Taxonomy" id="34638"/>
    <lineage>
        <taxon>Eukaryota</taxon>
        <taxon>Metazoa</taxon>
        <taxon>Ecdysozoa</taxon>
        <taxon>Arthropoda</taxon>
        <taxon>Chelicerata</taxon>
        <taxon>Arachnida</taxon>
        <taxon>Acari</taxon>
        <taxon>Parasitiformes</taxon>
        <taxon>Mesostigmata</taxon>
        <taxon>Gamasina</taxon>
        <taxon>Phytoseioidea</taxon>
        <taxon>Phytoseiidae</taxon>
        <taxon>Typhlodrominae</taxon>
        <taxon>Galendromus</taxon>
    </lineage>
</organism>
<dbReference type="SUPFAM" id="SSF49785">
    <property type="entry name" value="Galactose-binding domain-like"/>
    <property type="match status" value="1"/>
</dbReference>
<evidence type="ECO:0000259" key="7">
    <source>
        <dbReference type="Pfam" id="PF21317"/>
    </source>
</evidence>
<reference evidence="10" key="1">
    <citation type="submission" date="2025-08" db="UniProtKB">
        <authorList>
            <consortium name="RefSeq"/>
        </authorList>
    </citation>
    <scope>IDENTIFICATION</scope>
</reference>
<dbReference type="InterPro" id="IPR008979">
    <property type="entry name" value="Galactose-bd-like_sf"/>
</dbReference>
<evidence type="ECO:0000256" key="2">
    <source>
        <dbReference type="ARBA" id="ARBA00022801"/>
    </source>
</evidence>